<reference evidence="1" key="1">
    <citation type="submission" date="2019-07" db="EMBL/GenBank/DDBJ databases">
        <title>Toxilogical consequences of a new and cryptic species of cyanobacteria (Komarekiella delphini-convector) recovered from the epidermis of a bottlenose dolphin and 1500 ft. in the air.</title>
        <authorList>
            <person name="Brown A.O."/>
            <person name="Dvorak P."/>
            <person name="Villanueva C.D."/>
            <person name="Foss A.J."/>
            <person name="Garvey A.D."/>
            <person name="Gibson Q.A."/>
            <person name="Johansen J.R."/>
            <person name="Casamatta D.A."/>
        </authorList>
    </citation>
    <scope>NUCLEOTIDE SEQUENCE</scope>
    <source>
        <strain evidence="1">SJRDD-AB1</strain>
    </source>
</reference>
<dbReference type="EMBL" id="VJXY01000019">
    <property type="protein sequence ID" value="MBD6617735.1"/>
    <property type="molecule type" value="Genomic_DNA"/>
</dbReference>
<evidence type="ECO:0000313" key="1">
    <source>
        <dbReference type="EMBL" id="MBD6617735.1"/>
    </source>
</evidence>
<dbReference type="Proteomes" id="UP001165986">
    <property type="component" value="Unassembled WGS sequence"/>
</dbReference>
<dbReference type="RefSeq" id="WP_191758951.1">
    <property type="nucleotide sequence ID" value="NZ_VJXY01000019.1"/>
</dbReference>
<protein>
    <submittedName>
        <fullName evidence="1">Uncharacterized protein</fullName>
    </submittedName>
</protein>
<sequence>MSNYQEVLFQAQSLTPEEQIRLIEDLSSLIRQQVTMTPKQKHSILELRGLGKEIWNGIDAQEYVNQERDSWNG</sequence>
<organism evidence="1 2">
    <name type="scientific">Komarekiella delphini-convector SJRDD-AB1</name>
    <dbReference type="NCBI Taxonomy" id="2593771"/>
    <lineage>
        <taxon>Bacteria</taxon>
        <taxon>Bacillati</taxon>
        <taxon>Cyanobacteriota</taxon>
        <taxon>Cyanophyceae</taxon>
        <taxon>Nostocales</taxon>
        <taxon>Nostocaceae</taxon>
        <taxon>Komarekiella</taxon>
        <taxon>Komarekiella delphini-convector</taxon>
    </lineage>
</organism>
<accession>A0AA40SZ42</accession>
<dbReference type="AlphaFoldDB" id="A0AA40SZ42"/>
<evidence type="ECO:0000313" key="2">
    <source>
        <dbReference type="Proteomes" id="UP001165986"/>
    </source>
</evidence>
<proteinExistence type="predicted"/>
<comment type="caution">
    <text evidence="1">The sequence shown here is derived from an EMBL/GenBank/DDBJ whole genome shotgun (WGS) entry which is preliminary data.</text>
</comment>
<keyword evidence="2" id="KW-1185">Reference proteome</keyword>
<gene>
    <name evidence="1" type="ORF">FNW02_18335</name>
</gene>
<name>A0AA40SZ42_9NOST</name>